<evidence type="ECO:0000313" key="2">
    <source>
        <dbReference type="EMBL" id="KAK1597468.1"/>
    </source>
</evidence>
<feature type="region of interest" description="Disordered" evidence="1">
    <location>
        <begin position="508"/>
        <end position="650"/>
    </location>
</feature>
<feature type="compositionally biased region" description="Basic and acidic residues" evidence="1">
    <location>
        <begin position="310"/>
        <end position="319"/>
    </location>
</feature>
<feature type="region of interest" description="Disordered" evidence="1">
    <location>
        <begin position="705"/>
        <end position="996"/>
    </location>
</feature>
<feature type="region of interest" description="Disordered" evidence="1">
    <location>
        <begin position="1"/>
        <end position="41"/>
    </location>
</feature>
<dbReference type="GO" id="GO:0042393">
    <property type="term" value="F:histone binding"/>
    <property type="evidence" value="ECO:0007669"/>
    <property type="project" value="InterPro"/>
</dbReference>
<evidence type="ECO:0000256" key="1">
    <source>
        <dbReference type="SAM" id="MobiDB-lite"/>
    </source>
</evidence>
<feature type="compositionally biased region" description="Acidic residues" evidence="1">
    <location>
        <begin position="102"/>
        <end position="113"/>
    </location>
</feature>
<feature type="compositionally biased region" description="Basic and acidic residues" evidence="1">
    <location>
        <begin position="742"/>
        <end position="751"/>
    </location>
</feature>
<feature type="compositionally biased region" description="Polar residues" evidence="1">
    <location>
        <begin position="348"/>
        <end position="362"/>
    </location>
</feature>
<feature type="compositionally biased region" description="Basic and acidic residues" evidence="1">
    <location>
        <begin position="717"/>
        <end position="726"/>
    </location>
</feature>
<feature type="compositionally biased region" description="Polar residues" evidence="1">
    <location>
        <begin position="969"/>
        <end position="979"/>
    </location>
</feature>
<organism evidence="2 3">
    <name type="scientific">Colletotrichum navitas</name>
    <dbReference type="NCBI Taxonomy" id="681940"/>
    <lineage>
        <taxon>Eukaryota</taxon>
        <taxon>Fungi</taxon>
        <taxon>Dikarya</taxon>
        <taxon>Ascomycota</taxon>
        <taxon>Pezizomycotina</taxon>
        <taxon>Sordariomycetes</taxon>
        <taxon>Hypocreomycetidae</taxon>
        <taxon>Glomerellales</taxon>
        <taxon>Glomerellaceae</taxon>
        <taxon>Colletotrichum</taxon>
        <taxon>Colletotrichum graminicola species complex</taxon>
    </lineage>
</organism>
<dbReference type="InterPro" id="IPR018465">
    <property type="entry name" value="Scm3/HJURP"/>
</dbReference>
<feature type="region of interest" description="Disordered" evidence="1">
    <location>
        <begin position="243"/>
        <end position="265"/>
    </location>
</feature>
<feature type="compositionally biased region" description="Polar residues" evidence="1">
    <location>
        <begin position="243"/>
        <end position="252"/>
    </location>
</feature>
<feature type="compositionally biased region" description="Acidic residues" evidence="1">
    <location>
        <begin position="761"/>
        <end position="779"/>
    </location>
</feature>
<dbReference type="GO" id="GO:0046982">
    <property type="term" value="F:protein heterodimerization activity"/>
    <property type="evidence" value="ECO:0007669"/>
    <property type="project" value="InterPro"/>
</dbReference>
<accession>A0AAD8V9Q9</accession>
<dbReference type="Gene3D" id="1.10.20.10">
    <property type="entry name" value="Histone, subunit A"/>
    <property type="match status" value="1"/>
</dbReference>
<dbReference type="AlphaFoldDB" id="A0AAD8V9Q9"/>
<reference evidence="2" key="1">
    <citation type="submission" date="2021-06" db="EMBL/GenBank/DDBJ databases">
        <title>Comparative genomics, transcriptomics and evolutionary studies reveal genomic signatures of adaptation to plant cell wall in hemibiotrophic fungi.</title>
        <authorList>
            <consortium name="DOE Joint Genome Institute"/>
            <person name="Baroncelli R."/>
            <person name="Diaz J.F."/>
            <person name="Benocci T."/>
            <person name="Peng M."/>
            <person name="Battaglia E."/>
            <person name="Haridas S."/>
            <person name="Andreopoulos W."/>
            <person name="Labutti K."/>
            <person name="Pangilinan J."/>
            <person name="Floch G.L."/>
            <person name="Makela M.R."/>
            <person name="Henrissat B."/>
            <person name="Grigoriev I.V."/>
            <person name="Crouch J.A."/>
            <person name="De Vries R.P."/>
            <person name="Sukno S.A."/>
            <person name="Thon M.R."/>
        </authorList>
    </citation>
    <scope>NUCLEOTIDE SEQUENCE</scope>
    <source>
        <strain evidence="2">CBS 125086</strain>
    </source>
</reference>
<dbReference type="PANTHER" id="PTHR15992">
    <property type="entry name" value="HOLLIDAY JUNCTION RECOGNITION PROTEIN"/>
    <property type="match status" value="1"/>
</dbReference>
<sequence length="1045" mass="114003">MEPLAKRPRTGPSPLKQQSKEDEDDELNYEPDEVSRMRDPGYQLEQSRAFAAFKLKSTFEHIFQKYERDFTGIGDEIDLRTGEIITDNGHLSSMRNERDTGIPDENEEDEGMLLEEAFASGDDEDEDDEEDEDDQEDERILRKKDATSSSTALTQKAKVDLQHCSSLSRTLPASRSESEQRLSNLGSAHPSANGNSSSSANPWGREPESVDPTWRVPEINPQKSDDDLIAKLCGARYRFPVNSGSQSVWASRQDSEQEKAASEPVRIDMAQLARARQEASRMARQTSKKTLHVFTADDDKEDDVLGVSIADREFRSEKKKEKKKKEEKKKEEEKKEEKKKSGEDAAKGQTQTKPPLPNSSAEKPSRRKPRKSSAGEKLTSKKQLVPAKVQKSRKPAQLTESSDQGSKEPLVDVTARLDSTQGLGGIVTAEEVQKRPRQHIVVEIFSKRPPAHEITEVEDSEDMVIFNSARQDTVEALNLNGLALSEPVSKSPVPQGALVEAVPDAAASVEATSGKTPAPPKEKFTRHEIDPAYAFSDDDDGIPITRARTSRSQKVPTAIPVTEESTKQVFVAGIRPSEQTLPSDISGDRQDSEAQPELVAENGNPSSTANESADPGLHRHEVSQAATDVQPASTSQSPRDILDKHQITEQHVTNEINMAGAENPQSTEDVDMQILELLDEIYQETEAHGNTYEGGWEGSQLEKIREDAQTSDVPIHNAREEVRTDITQEGVETEEECPAGDTLHEKNKEVIEPFIVPLGLDEMDETSTAETDPEPEAMDFELPILTPLAEAPPPTGALSAMPRRGRLSSAIHSGRLENTATSPMRGLILRSSSPPRDTEIPASPLRMPAGAAASRSTPALASQAAGFEVADAPESPAVCQASPAPKPPRRKRQSKQPNTPSSRRPRSAAKGSSTRISVISLLSDDEDDGKLTPDLFKTQTPGRGDRLSLGDLGRGSPSTPALPAGPQAKTATPVQQNVPSGGRADSGASTTSRHRKRMAAWAFATPSKARLGSPSGSLVRTPGGNLRRCGEEGFRCDRDFCFTCL</sequence>
<comment type="caution">
    <text evidence="2">The sequence shown here is derived from an EMBL/GenBank/DDBJ whole genome shotgun (WGS) entry which is preliminary data.</text>
</comment>
<proteinExistence type="predicted"/>
<dbReference type="Proteomes" id="UP001230504">
    <property type="component" value="Unassembled WGS sequence"/>
</dbReference>
<feature type="compositionally biased region" description="Low complexity" evidence="1">
    <location>
        <begin position="186"/>
        <end position="202"/>
    </location>
</feature>
<feature type="compositionally biased region" description="Basic and acidic residues" evidence="1">
    <location>
        <begin position="328"/>
        <end position="346"/>
    </location>
</feature>
<keyword evidence="3" id="KW-1185">Reference proteome</keyword>
<feature type="compositionally biased region" description="Low complexity" evidence="1">
    <location>
        <begin position="949"/>
        <end position="958"/>
    </location>
</feature>
<evidence type="ECO:0000313" key="3">
    <source>
        <dbReference type="Proteomes" id="UP001230504"/>
    </source>
</evidence>
<feature type="compositionally biased region" description="Polar residues" evidence="1">
    <location>
        <begin position="163"/>
        <end position="185"/>
    </location>
</feature>
<dbReference type="InterPro" id="IPR009072">
    <property type="entry name" value="Histone-fold"/>
</dbReference>
<dbReference type="EMBL" id="JAHLJV010000008">
    <property type="protein sequence ID" value="KAK1597468.1"/>
    <property type="molecule type" value="Genomic_DNA"/>
</dbReference>
<name>A0AAD8V9Q9_9PEZI</name>
<dbReference type="GeneID" id="85449153"/>
<dbReference type="PANTHER" id="PTHR15992:SF5">
    <property type="entry name" value="HOLLIDAY JUNCTION RECOGNITION PROTEIN"/>
    <property type="match status" value="1"/>
</dbReference>
<feature type="compositionally biased region" description="Acidic residues" evidence="1">
    <location>
        <begin position="121"/>
        <end position="137"/>
    </location>
</feature>
<dbReference type="GO" id="GO:0005634">
    <property type="term" value="C:nucleus"/>
    <property type="evidence" value="ECO:0007669"/>
    <property type="project" value="InterPro"/>
</dbReference>
<feature type="compositionally biased region" description="Basic and acidic residues" evidence="1">
    <location>
        <begin position="520"/>
        <end position="530"/>
    </location>
</feature>
<feature type="compositionally biased region" description="Acidic residues" evidence="1">
    <location>
        <begin position="21"/>
        <end position="32"/>
    </location>
</feature>
<protein>
    <submittedName>
        <fullName evidence="2">Centromere protein Scm3</fullName>
    </submittedName>
</protein>
<gene>
    <name evidence="2" type="ORF">LY79DRAFT_700834</name>
</gene>
<feature type="compositionally biased region" description="Polar residues" evidence="1">
    <location>
        <begin position="624"/>
        <end position="638"/>
    </location>
</feature>
<feature type="region of interest" description="Disordered" evidence="1">
    <location>
        <begin position="277"/>
        <end position="412"/>
    </location>
</feature>
<dbReference type="Pfam" id="PF10384">
    <property type="entry name" value="Scm3"/>
    <property type="match status" value="1"/>
</dbReference>
<feature type="region of interest" description="Disordered" evidence="1">
    <location>
        <begin position="87"/>
        <end position="225"/>
    </location>
</feature>
<dbReference type="RefSeq" id="XP_060418258.1">
    <property type="nucleotide sequence ID" value="XM_060564913.1"/>
</dbReference>